<organism evidence="1 2">
    <name type="scientific">Tanacetum coccineum</name>
    <dbReference type="NCBI Taxonomy" id="301880"/>
    <lineage>
        <taxon>Eukaryota</taxon>
        <taxon>Viridiplantae</taxon>
        <taxon>Streptophyta</taxon>
        <taxon>Embryophyta</taxon>
        <taxon>Tracheophyta</taxon>
        <taxon>Spermatophyta</taxon>
        <taxon>Magnoliopsida</taxon>
        <taxon>eudicotyledons</taxon>
        <taxon>Gunneridae</taxon>
        <taxon>Pentapetalae</taxon>
        <taxon>asterids</taxon>
        <taxon>campanulids</taxon>
        <taxon>Asterales</taxon>
        <taxon>Asteraceae</taxon>
        <taxon>Asteroideae</taxon>
        <taxon>Anthemideae</taxon>
        <taxon>Anthemidinae</taxon>
        <taxon>Tanacetum</taxon>
    </lineage>
</organism>
<dbReference type="EMBL" id="BQNB010016850">
    <property type="protein sequence ID" value="GJT56500.1"/>
    <property type="molecule type" value="Genomic_DNA"/>
</dbReference>
<comment type="caution">
    <text evidence="1">The sequence shown here is derived from an EMBL/GenBank/DDBJ whole genome shotgun (WGS) entry which is preliminary data.</text>
</comment>
<proteinExistence type="predicted"/>
<reference evidence="1" key="2">
    <citation type="submission" date="2022-01" db="EMBL/GenBank/DDBJ databases">
        <authorList>
            <person name="Yamashiro T."/>
            <person name="Shiraishi A."/>
            <person name="Satake H."/>
            <person name="Nakayama K."/>
        </authorList>
    </citation>
    <scope>NUCLEOTIDE SEQUENCE</scope>
</reference>
<gene>
    <name evidence="1" type="ORF">Tco_0991554</name>
</gene>
<protein>
    <submittedName>
        <fullName evidence="1">Uncharacterized protein</fullName>
    </submittedName>
</protein>
<dbReference type="Proteomes" id="UP001151760">
    <property type="component" value="Unassembled WGS sequence"/>
</dbReference>
<reference evidence="1" key="1">
    <citation type="journal article" date="2022" name="Int. J. Mol. Sci.">
        <title>Draft Genome of Tanacetum Coccineum: Genomic Comparison of Closely Related Tanacetum-Family Plants.</title>
        <authorList>
            <person name="Yamashiro T."/>
            <person name="Shiraishi A."/>
            <person name="Nakayama K."/>
            <person name="Satake H."/>
        </authorList>
    </citation>
    <scope>NUCLEOTIDE SEQUENCE</scope>
</reference>
<evidence type="ECO:0000313" key="2">
    <source>
        <dbReference type="Proteomes" id="UP001151760"/>
    </source>
</evidence>
<sequence>MLTEQSVNDEWIRKFRENIDLNLEKLDAVTKNLEVKVEKLTQTVLTNEGNMVEKVKADMEKARKVKKESVPRDLPIFNPYVPLVPFPGRLKEQDDDHYITRESVYAIGFSKRTHKEELELLIAKDTQPSLTKMKTHSCIVNTYEKPEPFINTQ</sequence>
<evidence type="ECO:0000313" key="1">
    <source>
        <dbReference type="EMBL" id="GJT56500.1"/>
    </source>
</evidence>
<name>A0ABQ5EZW3_9ASTR</name>
<keyword evidence="2" id="KW-1185">Reference proteome</keyword>
<accession>A0ABQ5EZW3</accession>